<organism evidence="1 2">
    <name type="scientific">Linum tenue</name>
    <dbReference type="NCBI Taxonomy" id="586396"/>
    <lineage>
        <taxon>Eukaryota</taxon>
        <taxon>Viridiplantae</taxon>
        <taxon>Streptophyta</taxon>
        <taxon>Embryophyta</taxon>
        <taxon>Tracheophyta</taxon>
        <taxon>Spermatophyta</taxon>
        <taxon>Magnoliopsida</taxon>
        <taxon>eudicotyledons</taxon>
        <taxon>Gunneridae</taxon>
        <taxon>Pentapetalae</taxon>
        <taxon>rosids</taxon>
        <taxon>fabids</taxon>
        <taxon>Malpighiales</taxon>
        <taxon>Linaceae</taxon>
        <taxon>Linum</taxon>
    </lineage>
</organism>
<accession>A0AAV0QT97</accession>
<dbReference type="AlphaFoldDB" id="A0AAV0QT97"/>
<reference evidence="1" key="1">
    <citation type="submission" date="2022-08" db="EMBL/GenBank/DDBJ databases">
        <authorList>
            <person name="Gutierrez-Valencia J."/>
        </authorList>
    </citation>
    <scope>NUCLEOTIDE SEQUENCE</scope>
</reference>
<gene>
    <name evidence="1" type="ORF">LITE_LOCUS44746</name>
</gene>
<keyword evidence="2" id="KW-1185">Reference proteome</keyword>
<protein>
    <submittedName>
        <fullName evidence="1">Uncharacterized protein</fullName>
    </submittedName>
</protein>
<evidence type="ECO:0000313" key="1">
    <source>
        <dbReference type="EMBL" id="CAI0548389.1"/>
    </source>
</evidence>
<comment type="caution">
    <text evidence="1">The sequence shown here is derived from an EMBL/GenBank/DDBJ whole genome shotgun (WGS) entry which is preliminary data.</text>
</comment>
<evidence type="ECO:0000313" key="2">
    <source>
        <dbReference type="Proteomes" id="UP001154282"/>
    </source>
</evidence>
<name>A0AAV0QT97_9ROSI</name>
<sequence length="113" mass="12284">MTILLHDVEYILQIPIEGRLMSMSQERLDQTELSLCNLLGMNKAHLNSRSEAPGCATRGNWFSCRDGVQILAGARDSFHRGAGVHVDAVGVHSVSGQERRQGSIGGEPLFGSH</sequence>
<dbReference type="EMBL" id="CAMGYJ010000010">
    <property type="protein sequence ID" value="CAI0548389.1"/>
    <property type="molecule type" value="Genomic_DNA"/>
</dbReference>
<proteinExistence type="predicted"/>
<dbReference type="Proteomes" id="UP001154282">
    <property type="component" value="Unassembled WGS sequence"/>
</dbReference>